<feature type="region of interest" description="Disordered" evidence="1">
    <location>
        <begin position="1"/>
        <end position="26"/>
    </location>
</feature>
<protein>
    <submittedName>
        <fullName evidence="2">Uncharacterized protein</fullName>
    </submittedName>
</protein>
<comment type="caution">
    <text evidence="2">The sequence shown here is derived from an EMBL/GenBank/DDBJ whole genome shotgun (WGS) entry which is preliminary data.</text>
</comment>
<organism evidence="2 3">
    <name type="scientific">Dryococelus australis</name>
    <dbReference type="NCBI Taxonomy" id="614101"/>
    <lineage>
        <taxon>Eukaryota</taxon>
        <taxon>Metazoa</taxon>
        <taxon>Ecdysozoa</taxon>
        <taxon>Arthropoda</taxon>
        <taxon>Hexapoda</taxon>
        <taxon>Insecta</taxon>
        <taxon>Pterygota</taxon>
        <taxon>Neoptera</taxon>
        <taxon>Polyneoptera</taxon>
        <taxon>Phasmatodea</taxon>
        <taxon>Verophasmatodea</taxon>
        <taxon>Anareolatae</taxon>
        <taxon>Phasmatidae</taxon>
        <taxon>Eurycanthinae</taxon>
        <taxon>Dryococelus</taxon>
    </lineage>
</organism>
<feature type="compositionally biased region" description="Basic and acidic residues" evidence="1">
    <location>
        <begin position="1"/>
        <end position="20"/>
    </location>
</feature>
<evidence type="ECO:0000313" key="3">
    <source>
        <dbReference type="Proteomes" id="UP001159363"/>
    </source>
</evidence>
<sequence>MEQSRNERAGETGDPRETRQLEASYGTIITCENPECIVRELNPVRLERSWRWSEGEEYTEDPRENPSTSGIVRHDSHIRKSDSNPEPPASQIGGAPTDCAIGDRLISVTTVAERLSRSPRTKANRFQSPAGSPDFRKRESCRTMSLVGGFSRGSPVSPAPSLRRCSILTSITLIGSQDVAAPAASCRIKTVVRMLWRISLDELVWFKVIRPCARVAATWAGLEGAVVSVCASPSAATEDGSDWVAEVTSLQSSLHPLPPLASVRHQLPAIVNFSAPRQDGINCLVAFRSGGPCLPPLSHPDPLPLS</sequence>
<feature type="region of interest" description="Disordered" evidence="1">
    <location>
        <begin position="53"/>
        <end position="98"/>
    </location>
</feature>
<proteinExistence type="predicted"/>
<feature type="compositionally biased region" description="Basic and acidic residues" evidence="1">
    <location>
        <begin position="53"/>
        <end position="64"/>
    </location>
</feature>
<name>A0ABQ9IK87_9NEOP</name>
<feature type="compositionally biased region" description="Basic and acidic residues" evidence="1">
    <location>
        <begin position="72"/>
        <end position="83"/>
    </location>
</feature>
<gene>
    <name evidence="2" type="ORF">PR048_002464</name>
</gene>
<dbReference type="EMBL" id="JARBHB010000001">
    <property type="protein sequence ID" value="KAJ8897118.1"/>
    <property type="molecule type" value="Genomic_DNA"/>
</dbReference>
<dbReference type="Proteomes" id="UP001159363">
    <property type="component" value="Chromosome 1"/>
</dbReference>
<keyword evidence="3" id="KW-1185">Reference proteome</keyword>
<accession>A0ABQ9IK87</accession>
<evidence type="ECO:0000313" key="2">
    <source>
        <dbReference type="EMBL" id="KAJ8897118.1"/>
    </source>
</evidence>
<reference evidence="2 3" key="1">
    <citation type="submission" date="2023-02" db="EMBL/GenBank/DDBJ databases">
        <title>LHISI_Scaffold_Assembly.</title>
        <authorList>
            <person name="Stuart O.P."/>
            <person name="Cleave R."/>
            <person name="Magrath M.J.L."/>
            <person name="Mikheyev A.S."/>
        </authorList>
    </citation>
    <scope>NUCLEOTIDE SEQUENCE [LARGE SCALE GENOMIC DNA]</scope>
    <source>
        <strain evidence="2">Daus_M_001</strain>
        <tissue evidence="2">Leg muscle</tissue>
    </source>
</reference>
<feature type="region of interest" description="Disordered" evidence="1">
    <location>
        <begin position="116"/>
        <end position="138"/>
    </location>
</feature>
<evidence type="ECO:0000256" key="1">
    <source>
        <dbReference type="SAM" id="MobiDB-lite"/>
    </source>
</evidence>